<sequence>MAANNFKPFATGSGANITSQADWEALAALATGFSSGKASSAQINKALRQSSFISAAVAQFIANTLNVDVLDDGDQAGFVTDLISALRTDTTKNLLPVFISQTNGYIAMPALLAGVKTTFYIQFGTFTGTTDSTGNNGVYENSNINVVWPVAFPNANLAVITGGSSDVGGVGMQEMAWSLNKGKTGGTFGVQCRAPSSSMTGSYIAIGY</sequence>
<accession>A0ABX3TXV3</accession>
<dbReference type="InterPro" id="IPR054075">
    <property type="entry name" value="Gp53-like_C"/>
</dbReference>
<comment type="caution">
    <text evidence="2">The sequence shown here is derived from an EMBL/GenBank/DDBJ whole genome shotgun (WGS) entry which is preliminary data.</text>
</comment>
<dbReference type="EMBL" id="MRWD01000044">
    <property type="protein sequence ID" value="ORJ20040.1"/>
    <property type="molecule type" value="Genomic_DNA"/>
</dbReference>
<dbReference type="Proteomes" id="UP000192722">
    <property type="component" value="Unassembled WGS sequence"/>
</dbReference>
<protein>
    <recommendedName>
        <fullName evidence="1">Putative tail fiber protein gp53-like C-terminal domain-containing protein</fullName>
    </recommendedName>
</protein>
<dbReference type="Pfam" id="PF21882">
    <property type="entry name" value="Gp53-like_C"/>
    <property type="match status" value="1"/>
</dbReference>
<dbReference type="Gene3D" id="2.60.40.3940">
    <property type="match status" value="1"/>
</dbReference>
<dbReference type="RefSeq" id="WP_084983746.1">
    <property type="nucleotide sequence ID" value="NZ_CBCSCF010000010.1"/>
</dbReference>
<evidence type="ECO:0000313" key="2">
    <source>
        <dbReference type="EMBL" id="ORJ20040.1"/>
    </source>
</evidence>
<evidence type="ECO:0000259" key="1">
    <source>
        <dbReference type="Pfam" id="PF21882"/>
    </source>
</evidence>
<proteinExistence type="predicted"/>
<gene>
    <name evidence="2" type="ORF">BS639_17250</name>
</gene>
<organism evidence="2 3">
    <name type="scientific">Rouxiella silvae</name>
    <dbReference type="NCBI Taxonomy" id="1646373"/>
    <lineage>
        <taxon>Bacteria</taxon>
        <taxon>Pseudomonadati</taxon>
        <taxon>Pseudomonadota</taxon>
        <taxon>Gammaproteobacteria</taxon>
        <taxon>Enterobacterales</taxon>
        <taxon>Yersiniaceae</taxon>
        <taxon>Rouxiella</taxon>
    </lineage>
</organism>
<name>A0ABX3TXV3_9GAMM</name>
<keyword evidence="3" id="KW-1185">Reference proteome</keyword>
<evidence type="ECO:0000313" key="3">
    <source>
        <dbReference type="Proteomes" id="UP000192722"/>
    </source>
</evidence>
<feature type="domain" description="Putative tail fiber protein gp53-like C-terminal" evidence="1">
    <location>
        <begin position="134"/>
        <end position="208"/>
    </location>
</feature>
<reference evidence="2 3" key="1">
    <citation type="journal article" date="2017" name="Int. J. Syst. Evol. Microbiol.">
        <title>Rouxiella badensis sp. nov. and Rouxiella silvae sp. nov. isolated from peat bog soil in Germany and emendation of the genus description.</title>
        <authorList>
            <person name="Le Fleche-Mateos A."/>
            <person name="Kugler J.H."/>
            <person name="Hansen S.H."/>
            <person name="Syldatk C."/>
            <person name="Hausmann R."/>
            <person name="Lomprez F."/>
            <person name="Vandenbogaert M."/>
            <person name="Manuguerra J.C."/>
            <person name="Grimont P.A."/>
        </authorList>
    </citation>
    <scope>NUCLEOTIDE SEQUENCE [LARGE SCALE GENOMIC DNA]</scope>
    <source>
        <strain evidence="2 3">213</strain>
    </source>
</reference>